<dbReference type="SUPFAM" id="SSF53681">
    <property type="entry name" value="Aspartate/glutamate racemase"/>
    <property type="match status" value="2"/>
</dbReference>
<dbReference type="Proteomes" id="UP000234881">
    <property type="component" value="Unassembled WGS sequence"/>
</dbReference>
<evidence type="ECO:0000256" key="2">
    <source>
        <dbReference type="ARBA" id="ARBA00013090"/>
    </source>
</evidence>
<feature type="active site" description="Proton donor/acceptor" evidence="7">
    <location>
        <position position="77"/>
    </location>
</feature>
<dbReference type="GO" id="GO:0008360">
    <property type="term" value="P:regulation of cell shape"/>
    <property type="evidence" value="ECO:0007669"/>
    <property type="project" value="UniProtKB-KW"/>
</dbReference>
<protein>
    <recommendedName>
        <fullName evidence="2 7">Glutamate racemase</fullName>
        <ecNumber evidence="2 7">5.1.1.3</ecNumber>
    </recommendedName>
</protein>
<reference evidence="8 9" key="1">
    <citation type="submission" date="2018-01" db="EMBL/GenBank/DDBJ databases">
        <title>The draft genome sequence of Cohaesibacter sp. H1304.</title>
        <authorList>
            <person name="Wang N.-N."/>
            <person name="Du Z.-J."/>
        </authorList>
    </citation>
    <scope>NUCLEOTIDE SEQUENCE [LARGE SCALE GENOMIC DNA]</scope>
    <source>
        <strain evidence="8 9">H1304</strain>
    </source>
</reference>
<sequence length="271" mass="29232">MFRDKDPRILVFDSGFGGLSVLSALVETLPFADYIYLADDARFPYGDLSDDALTNGLIDIIRQALQEFSPDLLVVACNTASTVALKALREAFAIPIVGIVPAIKLAASATRSRRFAVLATPGTIRRSFTRDLINDFAAGCSVDLIACTKLAGLAEDFVLNGQSNKSAVWSEIESAFCIADGPDVDVIVLGCTHYPLLLPVLLEVAPRPVLWLDPAPAVARRVMHLLGQEWQDCLADSNLNNVGHRFGLTFVATGGGEDRLRKAWIALRGCS</sequence>
<dbReference type="EC" id="5.1.1.3" evidence="2 7"/>
<dbReference type="UniPathway" id="UPA00219"/>
<keyword evidence="4 7" id="KW-0573">Peptidoglycan synthesis</keyword>
<evidence type="ECO:0000256" key="7">
    <source>
        <dbReference type="HAMAP-Rule" id="MF_00258"/>
    </source>
</evidence>
<comment type="function">
    <text evidence="7">Provides the (R)-glutamate required for cell wall biosynthesis.</text>
</comment>
<dbReference type="InterPro" id="IPR004391">
    <property type="entry name" value="Glu_race"/>
</dbReference>
<comment type="pathway">
    <text evidence="7">Cell wall biogenesis; peptidoglycan biosynthesis.</text>
</comment>
<feature type="binding site" evidence="7">
    <location>
        <begin position="13"/>
        <end position="14"/>
    </location>
    <ligand>
        <name>substrate</name>
    </ligand>
</feature>
<dbReference type="GO" id="GO:0071555">
    <property type="term" value="P:cell wall organization"/>
    <property type="evidence" value="ECO:0007669"/>
    <property type="project" value="UniProtKB-KW"/>
</dbReference>
<keyword evidence="6 7" id="KW-0961">Cell wall biogenesis/degradation</keyword>
<feature type="active site" description="Proton donor/acceptor" evidence="7">
    <location>
        <position position="191"/>
    </location>
</feature>
<dbReference type="InterPro" id="IPR018187">
    <property type="entry name" value="Asp/Glu_racemase_AS_1"/>
</dbReference>
<dbReference type="RefSeq" id="WP_101531886.1">
    <property type="nucleotide sequence ID" value="NZ_PKUQ01000001.1"/>
</dbReference>
<evidence type="ECO:0000256" key="4">
    <source>
        <dbReference type="ARBA" id="ARBA00022984"/>
    </source>
</evidence>
<evidence type="ECO:0000256" key="6">
    <source>
        <dbReference type="ARBA" id="ARBA00023316"/>
    </source>
</evidence>
<dbReference type="PANTHER" id="PTHR21198">
    <property type="entry name" value="GLUTAMATE RACEMASE"/>
    <property type="match status" value="1"/>
</dbReference>
<proteinExistence type="inferred from homology"/>
<gene>
    <name evidence="7" type="primary">murI</name>
    <name evidence="8" type="ORF">C0081_00715</name>
</gene>
<dbReference type="OrthoDB" id="9801055at2"/>
<comment type="caution">
    <text evidence="8">The sequence shown here is derived from an EMBL/GenBank/DDBJ whole genome shotgun (WGS) entry which is preliminary data.</text>
</comment>
<comment type="catalytic activity">
    <reaction evidence="1 7">
        <text>L-glutamate = D-glutamate</text>
        <dbReference type="Rhea" id="RHEA:12813"/>
        <dbReference type="ChEBI" id="CHEBI:29985"/>
        <dbReference type="ChEBI" id="CHEBI:29986"/>
        <dbReference type="EC" id="5.1.1.3"/>
    </reaction>
</comment>
<dbReference type="PROSITE" id="PS00924">
    <property type="entry name" value="ASP_GLU_RACEMASE_2"/>
    <property type="match status" value="1"/>
</dbReference>
<feature type="binding site" evidence="7">
    <location>
        <begin position="192"/>
        <end position="193"/>
    </location>
    <ligand>
        <name>substrate</name>
    </ligand>
</feature>
<name>A0A2N5XWB9_9HYPH</name>
<dbReference type="HAMAP" id="MF_00258">
    <property type="entry name" value="Glu_racemase"/>
    <property type="match status" value="1"/>
</dbReference>
<dbReference type="PANTHER" id="PTHR21198:SF2">
    <property type="entry name" value="GLUTAMATE RACEMASE"/>
    <property type="match status" value="1"/>
</dbReference>
<dbReference type="GO" id="GO:0009252">
    <property type="term" value="P:peptidoglycan biosynthetic process"/>
    <property type="evidence" value="ECO:0007669"/>
    <property type="project" value="UniProtKB-UniRule"/>
</dbReference>
<keyword evidence="9" id="KW-1185">Reference proteome</keyword>
<evidence type="ECO:0000256" key="1">
    <source>
        <dbReference type="ARBA" id="ARBA00001602"/>
    </source>
</evidence>
<dbReference type="Gene3D" id="3.40.50.1860">
    <property type="match status" value="2"/>
</dbReference>
<dbReference type="InterPro" id="IPR001920">
    <property type="entry name" value="Asp/Glu_race"/>
</dbReference>
<dbReference type="InterPro" id="IPR033134">
    <property type="entry name" value="Asp/Glu_racemase_AS_2"/>
</dbReference>
<accession>A0A2N5XWB9</accession>
<keyword evidence="5 7" id="KW-0413">Isomerase</keyword>
<comment type="similarity">
    <text evidence="7">Belongs to the aspartate/glutamate racemases family.</text>
</comment>
<dbReference type="GO" id="GO:0008881">
    <property type="term" value="F:glutamate racemase activity"/>
    <property type="evidence" value="ECO:0007669"/>
    <property type="project" value="UniProtKB-UniRule"/>
</dbReference>
<evidence type="ECO:0000313" key="9">
    <source>
        <dbReference type="Proteomes" id="UP000234881"/>
    </source>
</evidence>
<organism evidence="8 9">
    <name type="scientific">Cohaesibacter celericrescens</name>
    <dbReference type="NCBI Taxonomy" id="2067669"/>
    <lineage>
        <taxon>Bacteria</taxon>
        <taxon>Pseudomonadati</taxon>
        <taxon>Pseudomonadota</taxon>
        <taxon>Alphaproteobacteria</taxon>
        <taxon>Hyphomicrobiales</taxon>
        <taxon>Cohaesibacteraceae</taxon>
    </lineage>
</organism>
<dbReference type="EMBL" id="PKUQ01000001">
    <property type="protein sequence ID" value="PLW78801.1"/>
    <property type="molecule type" value="Genomic_DNA"/>
</dbReference>
<dbReference type="NCBIfam" id="TIGR00067">
    <property type="entry name" value="glut_race"/>
    <property type="match status" value="1"/>
</dbReference>
<dbReference type="AlphaFoldDB" id="A0A2N5XWB9"/>
<evidence type="ECO:0000313" key="8">
    <source>
        <dbReference type="EMBL" id="PLW78801.1"/>
    </source>
</evidence>
<dbReference type="PROSITE" id="PS00923">
    <property type="entry name" value="ASP_GLU_RACEMASE_1"/>
    <property type="match status" value="1"/>
</dbReference>
<dbReference type="Pfam" id="PF01177">
    <property type="entry name" value="Asp_Glu_race"/>
    <property type="match status" value="1"/>
</dbReference>
<evidence type="ECO:0000256" key="3">
    <source>
        <dbReference type="ARBA" id="ARBA00022960"/>
    </source>
</evidence>
<evidence type="ECO:0000256" key="5">
    <source>
        <dbReference type="ARBA" id="ARBA00023235"/>
    </source>
</evidence>
<feature type="binding site" evidence="7">
    <location>
        <begin position="78"/>
        <end position="79"/>
    </location>
    <ligand>
        <name>substrate</name>
    </ligand>
</feature>
<keyword evidence="3 7" id="KW-0133">Cell shape</keyword>
<feature type="binding site" evidence="7">
    <location>
        <begin position="45"/>
        <end position="46"/>
    </location>
    <ligand>
        <name>substrate</name>
    </ligand>
</feature>
<dbReference type="InterPro" id="IPR015942">
    <property type="entry name" value="Asp/Glu/hydantoin_racemase"/>
</dbReference>